<gene>
    <name evidence="1" type="ORF">G4Z16_29560</name>
</gene>
<dbReference type="KEGG" id="sbat:G4Z16_29560"/>
<evidence type="ECO:0000313" key="2">
    <source>
        <dbReference type="Proteomes" id="UP000595046"/>
    </source>
</evidence>
<keyword evidence="2" id="KW-1185">Reference proteome</keyword>
<organism evidence="1 2">
    <name type="scientific">Streptomyces bathyalis</name>
    <dbReference type="NCBI Taxonomy" id="2710756"/>
    <lineage>
        <taxon>Bacteria</taxon>
        <taxon>Bacillati</taxon>
        <taxon>Actinomycetota</taxon>
        <taxon>Actinomycetes</taxon>
        <taxon>Kitasatosporales</taxon>
        <taxon>Streptomycetaceae</taxon>
        <taxon>Streptomyces</taxon>
    </lineage>
</organism>
<dbReference type="EMBL" id="CP048882">
    <property type="protein sequence ID" value="QPP09874.1"/>
    <property type="molecule type" value="Genomic_DNA"/>
</dbReference>
<name>A0A7T1TBJ1_9ACTN</name>
<accession>A0A7T1TBJ1</accession>
<reference evidence="2" key="1">
    <citation type="submission" date="2020-02" db="EMBL/GenBank/DDBJ databases">
        <title>Streptomyces sp. ASO4wet.</title>
        <authorList>
            <person name="Risdian C."/>
            <person name="Landwehr W."/>
            <person name="Schupp P."/>
            <person name="Wink J."/>
        </authorList>
    </citation>
    <scope>NUCLEOTIDE SEQUENCE [LARGE SCALE GENOMIC DNA]</scope>
    <source>
        <strain evidence="2">ASO4wet</strain>
    </source>
</reference>
<dbReference type="AlphaFoldDB" id="A0A7T1TBJ1"/>
<proteinExistence type="predicted"/>
<protein>
    <submittedName>
        <fullName evidence="1">Uncharacterized protein</fullName>
    </submittedName>
</protein>
<dbReference type="Proteomes" id="UP000595046">
    <property type="component" value="Chromosome"/>
</dbReference>
<sequence>MDPAIIAQQRVMYLFCPAEGNSWGLTFDGFTTALRERTPEEFVRVREPPPADPAPPRSPRLAFGFTIGDEILEGFAKEQPEGAAILDSDAHSAAEFALWMCNCVVPSGLSVTFITEWGIMEGLPFTLLSADSRDAMVAAFVDHIESTGYLLDE</sequence>
<evidence type="ECO:0000313" key="1">
    <source>
        <dbReference type="EMBL" id="QPP09874.1"/>
    </source>
</evidence>
<dbReference type="RefSeq" id="WP_197353633.1">
    <property type="nucleotide sequence ID" value="NZ_CP048882.1"/>
</dbReference>